<keyword evidence="3" id="KW-0732">Signal</keyword>
<accession>A0ABU2B755</accession>
<dbReference type="SUPFAM" id="SSF49373">
    <property type="entry name" value="Invasin/intimin cell-adhesion fragments"/>
    <property type="match status" value="2"/>
</dbReference>
<gene>
    <name evidence="5" type="ORF">J2S37_000131</name>
</gene>
<feature type="signal peptide" evidence="3">
    <location>
        <begin position="1"/>
        <end position="28"/>
    </location>
</feature>
<evidence type="ECO:0000313" key="5">
    <source>
        <dbReference type="EMBL" id="MDR7353593.1"/>
    </source>
</evidence>
<feature type="domain" description="Big-1" evidence="4">
    <location>
        <begin position="536"/>
        <end position="619"/>
    </location>
</feature>
<proteinExistence type="inferred from homology"/>
<comment type="caution">
    <text evidence="5">The sequence shown here is derived from an EMBL/GenBank/DDBJ whole genome shotgun (WGS) entry which is preliminary data.</text>
</comment>
<reference evidence="5 6" key="1">
    <citation type="submission" date="2023-07" db="EMBL/GenBank/DDBJ databases">
        <title>Sequencing the genomes of 1000 actinobacteria strains.</title>
        <authorList>
            <person name="Klenk H.-P."/>
        </authorList>
    </citation>
    <scope>NUCLEOTIDE SEQUENCE [LARGE SCALE GENOMIC DNA]</scope>
    <source>
        <strain evidence="5 6">DSM 44508</strain>
    </source>
</reference>
<dbReference type="InterPro" id="IPR013783">
    <property type="entry name" value="Ig-like_fold"/>
</dbReference>
<evidence type="ECO:0000256" key="1">
    <source>
        <dbReference type="ARBA" id="ARBA00010116"/>
    </source>
</evidence>
<evidence type="ECO:0000256" key="3">
    <source>
        <dbReference type="SAM" id="SignalP"/>
    </source>
</evidence>
<keyword evidence="2" id="KW-1133">Transmembrane helix</keyword>
<keyword evidence="6" id="KW-1185">Reference proteome</keyword>
<organism evidence="5 6">
    <name type="scientific">Corynebacterium felinum</name>
    <dbReference type="NCBI Taxonomy" id="131318"/>
    <lineage>
        <taxon>Bacteria</taxon>
        <taxon>Bacillati</taxon>
        <taxon>Actinomycetota</taxon>
        <taxon>Actinomycetes</taxon>
        <taxon>Mycobacteriales</taxon>
        <taxon>Corynebacteriaceae</taxon>
        <taxon>Corynebacterium</taxon>
    </lineage>
</organism>
<dbReference type="SMART" id="SM00634">
    <property type="entry name" value="BID_1"/>
    <property type="match status" value="2"/>
</dbReference>
<evidence type="ECO:0000313" key="6">
    <source>
        <dbReference type="Proteomes" id="UP001183619"/>
    </source>
</evidence>
<evidence type="ECO:0000259" key="4">
    <source>
        <dbReference type="SMART" id="SM00634"/>
    </source>
</evidence>
<protein>
    <recommendedName>
        <fullName evidence="4">Big-1 domain-containing protein</fullName>
    </recommendedName>
</protein>
<keyword evidence="2" id="KW-0472">Membrane</keyword>
<name>A0ABU2B755_9CORY</name>
<comment type="similarity">
    <text evidence="1">Belongs to the intimin/invasin family.</text>
</comment>
<feature type="transmembrane region" description="Helical" evidence="2">
    <location>
        <begin position="818"/>
        <end position="840"/>
    </location>
</feature>
<keyword evidence="2" id="KW-0812">Transmembrane</keyword>
<dbReference type="EMBL" id="JAVDYF010000001">
    <property type="protein sequence ID" value="MDR7353593.1"/>
    <property type="molecule type" value="Genomic_DNA"/>
</dbReference>
<dbReference type="Proteomes" id="UP001183619">
    <property type="component" value="Unassembled WGS sequence"/>
</dbReference>
<dbReference type="RefSeq" id="WP_277103351.1">
    <property type="nucleotide sequence ID" value="NZ_BAAAJS010000039.1"/>
</dbReference>
<sequence length="852" mass="90056">MAFKRGRGLAFTLATALGVGLMATPATAEEKQVRFSMSCFSFADANTELRHGNGEWTRNTQKVDVDFAVVAPETAQVGVPFDYTLKPISVKVQNPVWTAGFWSTYSMTFKKVDLGRFRVNLPAGVTANPEVTNAPEGVSAQFKAHAENPAVIIGGAHNIDDASSPKDLPDGAVSSDLSNNVLATFPETNLRLVASEVGSLTPTLPVKARSAQWGQNLSNFVFTAKPTWEYAYDTTRETGPILFSCGSTAVQLPSVNIVPKPAEAEVESVSLTVPSEPVKAGQPVEITGKVKWKANAPENGSSAVVTVGESTNNVVVDAQGNFTHSFTPDKAGSVSIKAASGAKESETITLQVVPDRSVRTLQLEATPQRITEGEIVTVNVKALDRENNPAEVDTITINDGTTDHTVAKTGEAFTLTLTPKKTTTIQATKGTVRSNTQRITVDPRPAKPVAIDVKATPAEVTVGQSVKLSAEITYDDGAPKPLPSVVFTIDGKEIEVNRQPGTNLYRTTFVTNTPGTYPYSVKATEELSAQGVLVVKNRVAAAIAPAITVQEKQAQISFTVTDATSKPVAGQTVTVNVGGNSQEVVTNAQGVATVTVQREEKDQSVHAQIGELVSESVVVPAVQKAPDLTKPTGVALQVDPVIAEPGQDVKVTARLTYGDGFIQEPATLRLLVGDQEVTATPTGQLYTYEAMVKAPQSGVHKVRVEVAENVFAEARIVAKAGEGEDQLGVPAKVDVDVDKHNDNYRVTATVTDAAGDVVPNHEVTFTIGEAQQHATTNYEGKATITVAPGKEATTVIAKAGDITAQAVEIPAQPQSSGLWWKILLGVAGVGALIAALVGLAKQFGLDRYLPKF</sequence>
<feature type="chain" id="PRO_5046235621" description="Big-1 domain-containing protein" evidence="3">
    <location>
        <begin position="29"/>
        <end position="852"/>
    </location>
</feature>
<feature type="domain" description="Big-1" evidence="4">
    <location>
        <begin position="731"/>
        <end position="809"/>
    </location>
</feature>
<dbReference type="InterPro" id="IPR003344">
    <property type="entry name" value="Big_1_dom"/>
</dbReference>
<evidence type="ECO:0000256" key="2">
    <source>
        <dbReference type="SAM" id="Phobius"/>
    </source>
</evidence>
<dbReference type="Gene3D" id="2.60.40.10">
    <property type="entry name" value="Immunoglobulins"/>
    <property type="match status" value="2"/>
</dbReference>
<dbReference type="InterPro" id="IPR008964">
    <property type="entry name" value="Invasin/intimin_cell_adhesion"/>
</dbReference>